<sequence>MLGKLLHLGSGGSASLSIEANNSSSSRPMLSLESVQEDIHTRNLLFPDAHSLYQHRHDQVFPLSTTPSTPGSSTVHAFDYNEDIELDVKDVRIIIMQDALGPANASLLFDSHPGPDQVSTSERSPVPQDSRGAASSVRKGSLSQSANPLIVQAEYSQPRQGAFDRRASTHSRSQSYSETESQRVAREYREELATFSSCIFGNSELMAYKGTSTKVHVVPSEVRVNASAASSIFGEGRNSIGRCNGRSSKLSQSYSSHPLSPTLGTGHRSEAAPPRQSDKRKVLITRLFPVNLAVDNTTPTYHCPEEDSSRFPFPCPEEEFAQKKKRAQPRQRRTPMYAVVLVVQIPPAPSSNSLVLPTKSAFRGSGSYNDHDLFSSSYNSTKAGWNMSGSGTLADSADTVYMEDAMDTLTNHWDIVMRTLNHLQSVVATTIHAMLKHADGASSGPYSGTPGPSPSHKRSVSHTSSMSDRRWSELPRVKPPKSTTKLVYLWPNCLASDVNIASEVGLARSRIVMGLSAARVVTGQGRWGIWRDEAIWTSKWAASVDRTAFLHKLLTGFLATHTDWVQALCGPSYSKRAALARHYRNEDDSSLPSRTIIVSDNKMAARRLVFLLSAFLPANQQIYSARALRSSTSASVGGYSNSPPRVVIPVLREESLRRIINRRSGLRRASHSRNPSQSAGNSAASPQLPQMGNNRYHQRRASDVVSVRTLHLAMPGTDIISRKSSAATTSAILPEITTPHFTTVQQRDNQRRPRTESSVSVAADDLKRSLKRGDSRGQAGAVSRPPSSGLRWSGLIGGLWKSRRRDSIDSITCSQGSAELRSPVKPTFGQIDKVSEMARDPPEDRDFVNMAVDRRRVAARDVYSPRHSVAGVQGREREVLASEALRTPDLNGAFESAVKTSINVEDGVINVDVPFPDYMTFFESAISSPSSSGYLSTPALSNSLDTFEQTRFAIDGDLPLNAAGWLNCFHPDFALQALPPQDYLIADIKAAMRAEPTPAPISPQEDVATERWVDVSSVVVANTMSNTVSRIVYKRLVRSNAVLDGTTSTVGLNGQAIMTPSILPYETQLEEKWLEEPILYCDESLKHAVDRVICANSGYRKRNSTNSSQTRSDIHVGLESGGTTHHALPETRRSAKLDWTTHNVPRIQCKTVILSALEDMVREAIENREAGDMGSTKDNRHNRQHQSILRDAVQDWVVSMDSVELT</sequence>
<accession>A0A9P7T0N5</accession>
<dbReference type="PANTHER" id="PTHR21634">
    <property type="entry name" value="RE13835P"/>
    <property type="match status" value="1"/>
</dbReference>
<feature type="domain" description="Folliculin-interacting protein N-terminal" evidence="2">
    <location>
        <begin position="90"/>
        <end position="223"/>
    </location>
</feature>
<feature type="compositionally biased region" description="Polar residues" evidence="1">
    <location>
        <begin position="672"/>
        <end position="695"/>
    </location>
</feature>
<reference evidence="3" key="1">
    <citation type="journal article" date="2020" name="bioRxiv">
        <title>Whole genome comparisons of ergot fungi reveals the divergence and evolution of species within the genus Claviceps are the result of varying mechanisms driving genome evolution and host range expansion.</title>
        <authorList>
            <person name="Wyka S.A."/>
            <person name="Mondo S.J."/>
            <person name="Liu M."/>
            <person name="Dettman J."/>
            <person name="Nalam V."/>
            <person name="Broders K.D."/>
        </authorList>
    </citation>
    <scope>NUCLEOTIDE SEQUENCE</scope>
    <source>
        <strain evidence="3">CCC 602</strain>
    </source>
</reference>
<dbReference type="AlphaFoldDB" id="A0A9P7T0N5"/>
<evidence type="ECO:0000256" key="1">
    <source>
        <dbReference type="SAM" id="MobiDB-lite"/>
    </source>
</evidence>
<feature type="region of interest" description="Disordered" evidence="1">
    <location>
        <begin position="730"/>
        <end position="788"/>
    </location>
</feature>
<gene>
    <name evidence="3" type="ORF">E4U43_008486</name>
</gene>
<dbReference type="EMBL" id="SRPW01000927">
    <property type="protein sequence ID" value="KAG6011162.1"/>
    <property type="molecule type" value="Genomic_DNA"/>
</dbReference>
<keyword evidence="4" id="KW-1185">Reference proteome</keyword>
<proteinExistence type="predicted"/>
<feature type="compositionally biased region" description="Basic and acidic residues" evidence="1">
    <location>
        <begin position="467"/>
        <end position="476"/>
    </location>
</feature>
<dbReference type="GO" id="GO:0005737">
    <property type="term" value="C:cytoplasm"/>
    <property type="evidence" value="ECO:0007669"/>
    <property type="project" value="TreeGrafter"/>
</dbReference>
<feature type="region of interest" description="Disordered" evidence="1">
    <location>
        <begin position="106"/>
        <end position="183"/>
    </location>
</feature>
<dbReference type="GO" id="GO:0042030">
    <property type="term" value="F:ATPase inhibitor activity"/>
    <property type="evidence" value="ECO:0007669"/>
    <property type="project" value="TreeGrafter"/>
</dbReference>
<evidence type="ECO:0000259" key="2">
    <source>
        <dbReference type="Pfam" id="PF14636"/>
    </source>
</evidence>
<name>A0A9P7T0N5_9HYPO</name>
<evidence type="ECO:0000313" key="4">
    <source>
        <dbReference type="Proteomes" id="UP000748025"/>
    </source>
</evidence>
<dbReference type="Proteomes" id="UP000748025">
    <property type="component" value="Unassembled WGS sequence"/>
</dbReference>
<dbReference type="OrthoDB" id="5428015at2759"/>
<feature type="region of interest" description="Disordered" evidence="1">
    <location>
        <begin position="662"/>
        <end position="702"/>
    </location>
</feature>
<feature type="compositionally biased region" description="Polar residues" evidence="1">
    <location>
        <begin position="170"/>
        <end position="179"/>
    </location>
</feature>
<feature type="compositionally biased region" description="Basic and acidic residues" evidence="1">
    <location>
        <begin position="764"/>
        <end position="775"/>
    </location>
</feature>
<dbReference type="Pfam" id="PF14636">
    <property type="entry name" value="FNIP_N"/>
    <property type="match status" value="1"/>
</dbReference>
<dbReference type="InterPro" id="IPR028084">
    <property type="entry name" value="FNIP_N_dom"/>
</dbReference>
<feature type="region of interest" description="Disordered" evidence="1">
    <location>
        <begin position="243"/>
        <end position="277"/>
    </location>
</feature>
<protein>
    <recommendedName>
        <fullName evidence="2">Folliculin-interacting protein N-terminal domain-containing protein</fullName>
    </recommendedName>
</protein>
<comment type="caution">
    <text evidence="3">The sequence shown here is derived from an EMBL/GenBank/DDBJ whole genome shotgun (WGS) entry which is preliminary data.</text>
</comment>
<evidence type="ECO:0000313" key="3">
    <source>
        <dbReference type="EMBL" id="KAG6011162.1"/>
    </source>
</evidence>
<feature type="compositionally biased region" description="Basic residues" evidence="1">
    <location>
        <begin position="662"/>
        <end position="671"/>
    </location>
</feature>
<dbReference type="PANTHER" id="PTHR21634:SF9">
    <property type="entry name" value="RE13835P"/>
    <property type="match status" value="1"/>
</dbReference>
<feature type="region of interest" description="Disordered" evidence="1">
    <location>
        <begin position="442"/>
        <end position="477"/>
    </location>
</feature>
<organism evidence="3 4">
    <name type="scientific">Claviceps pusilla</name>
    <dbReference type="NCBI Taxonomy" id="123648"/>
    <lineage>
        <taxon>Eukaryota</taxon>
        <taxon>Fungi</taxon>
        <taxon>Dikarya</taxon>
        <taxon>Ascomycota</taxon>
        <taxon>Pezizomycotina</taxon>
        <taxon>Sordariomycetes</taxon>
        <taxon>Hypocreomycetidae</taxon>
        <taxon>Hypocreales</taxon>
        <taxon>Clavicipitaceae</taxon>
        <taxon>Claviceps</taxon>
    </lineage>
</organism>
<feature type="region of interest" description="Disordered" evidence="1">
    <location>
        <begin position="1100"/>
        <end position="1126"/>
    </location>
</feature>
<dbReference type="GO" id="GO:0051087">
    <property type="term" value="F:protein-folding chaperone binding"/>
    <property type="evidence" value="ECO:0007669"/>
    <property type="project" value="TreeGrafter"/>
</dbReference>
<feature type="compositionally biased region" description="Polar residues" evidence="1">
    <location>
        <begin position="245"/>
        <end position="263"/>
    </location>
</feature>